<proteinExistence type="predicted"/>
<protein>
    <submittedName>
        <fullName evidence="2">Class I SAM-dependent methyltransferase</fullName>
    </submittedName>
</protein>
<dbReference type="Gene3D" id="3.40.50.150">
    <property type="entry name" value="Vaccinia Virus protein VP39"/>
    <property type="match status" value="1"/>
</dbReference>
<dbReference type="InterPro" id="IPR050508">
    <property type="entry name" value="Methyltransf_Superfamily"/>
</dbReference>
<evidence type="ECO:0000259" key="1">
    <source>
        <dbReference type="Pfam" id="PF08241"/>
    </source>
</evidence>
<dbReference type="PANTHER" id="PTHR42912">
    <property type="entry name" value="METHYLTRANSFERASE"/>
    <property type="match status" value="1"/>
</dbReference>
<dbReference type="PANTHER" id="PTHR42912:SF93">
    <property type="entry name" value="N6-ADENOSINE-METHYLTRANSFERASE TMT1A"/>
    <property type="match status" value="1"/>
</dbReference>
<keyword evidence="2" id="KW-0489">Methyltransferase</keyword>
<dbReference type="Pfam" id="PF08241">
    <property type="entry name" value="Methyltransf_11"/>
    <property type="match status" value="1"/>
</dbReference>
<dbReference type="OrthoDB" id="9791837at2"/>
<evidence type="ECO:0000313" key="2">
    <source>
        <dbReference type="EMBL" id="MXP64209.1"/>
    </source>
</evidence>
<evidence type="ECO:0000313" key="3">
    <source>
        <dbReference type="Proteomes" id="UP000460715"/>
    </source>
</evidence>
<sequence length="225" mass="24426">MSDSSTFLPVPAAYDRWAGSYDNDENPMVFAARRAMAGLAAAAAGLDVVEFGCGTGQNLSLLRRHGARSLRGCDLSAGMLAQARARDPALQLWRQDMAQPLPLADATADLALFSLSLEHVAALAPPLAEARRLLRPGGRLAVLEIHPYLTLGGIGAHFRDATGEVRMPSFPHGFADYLNTFAALDLRLLRCREWRPRDLGDGLPPKVLKRGPDFPLLVEFALTRE</sequence>
<dbReference type="GO" id="GO:0032259">
    <property type="term" value="P:methylation"/>
    <property type="evidence" value="ECO:0007669"/>
    <property type="project" value="UniProtKB-KW"/>
</dbReference>
<reference evidence="2 3" key="1">
    <citation type="submission" date="2019-03" db="EMBL/GenBank/DDBJ databases">
        <title>Roseomonas sp. a novel Roseomonas species isolated from Sea whip Gorgonian.</title>
        <authorList>
            <person name="Li F."/>
            <person name="Pan X."/>
            <person name="Huang S."/>
            <person name="Li Z."/>
            <person name="Meng B."/>
        </authorList>
    </citation>
    <scope>NUCLEOTIDE SEQUENCE [LARGE SCALE GENOMIC DNA]</scope>
    <source>
        <strain evidence="2 3">M0104</strain>
    </source>
</reference>
<organism evidence="2 3">
    <name type="scientific">Teichococcus coralli</name>
    <dbReference type="NCBI Taxonomy" id="2545983"/>
    <lineage>
        <taxon>Bacteria</taxon>
        <taxon>Pseudomonadati</taxon>
        <taxon>Pseudomonadota</taxon>
        <taxon>Alphaproteobacteria</taxon>
        <taxon>Acetobacterales</taxon>
        <taxon>Roseomonadaceae</taxon>
        <taxon>Roseomonas</taxon>
    </lineage>
</organism>
<comment type="caution">
    <text evidence="2">The sequence shown here is derived from an EMBL/GenBank/DDBJ whole genome shotgun (WGS) entry which is preliminary data.</text>
</comment>
<dbReference type="InterPro" id="IPR029063">
    <property type="entry name" value="SAM-dependent_MTases_sf"/>
</dbReference>
<name>A0A845BLC7_9PROT</name>
<dbReference type="Proteomes" id="UP000460715">
    <property type="component" value="Unassembled WGS sequence"/>
</dbReference>
<dbReference type="SUPFAM" id="SSF53335">
    <property type="entry name" value="S-adenosyl-L-methionine-dependent methyltransferases"/>
    <property type="match status" value="1"/>
</dbReference>
<dbReference type="AlphaFoldDB" id="A0A845BLC7"/>
<dbReference type="EMBL" id="SNVJ01000010">
    <property type="protein sequence ID" value="MXP64209.1"/>
    <property type="molecule type" value="Genomic_DNA"/>
</dbReference>
<dbReference type="InterPro" id="IPR013216">
    <property type="entry name" value="Methyltransf_11"/>
</dbReference>
<gene>
    <name evidence="2" type="ORF">E0493_12730</name>
</gene>
<accession>A0A845BLC7</accession>
<keyword evidence="2" id="KW-0808">Transferase</keyword>
<dbReference type="RefSeq" id="WP_160937341.1">
    <property type="nucleotide sequence ID" value="NZ_SNVJ01000010.1"/>
</dbReference>
<dbReference type="GO" id="GO:0008757">
    <property type="term" value="F:S-adenosylmethionine-dependent methyltransferase activity"/>
    <property type="evidence" value="ECO:0007669"/>
    <property type="project" value="InterPro"/>
</dbReference>
<keyword evidence="3" id="KW-1185">Reference proteome</keyword>
<dbReference type="CDD" id="cd02440">
    <property type="entry name" value="AdoMet_MTases"/>
    <property type="match status" value="1"/>
</dbReference>
<feature type="domain" description="Methyltransferase type 11" evidence="1">
    <location>
        <begin position="50"/>
        <end position="141"/>
    </location>
</feature>